<dbReference type="SMART" id="SM00382">
    <property type="entry name" value="AAA"/>
    <property type="match status" value="2"/>
</dbReference>
<evidence type="ECO:0000313" key="5">
    <source>
        <dbReference type="EMBL" id="QHU32932.1"/>
    </source>
</evidence>
<dbReference type="PROSITE" id="PS50893">
    <property type="entry name" value="ABC_TRANSPORTER_2"/>
    <property type="match status" value="2"/>
</dbReference>
<evidence type="ECO:0000256" key="2">
    <source>
        <dbReference type="ARBA" id="ARBA00022741"/>
    </source>
</evidence>
<dbReference type="EMBL" id="MN740556">
    <property type="protein sequence ID" value="QHU32932.1"/>
    <property type="molecule type" value="Genomic_DNA"/>
</dbReference>
<dbReference type="InterPro" id="IPR027417">
    <property type="entry name" value="P-loop_NTPase"/>
</dbReference>
<name>A0A6C0LUM0_9ZZZZ</name>
<evidence type="ECO:0000256" key="1">
    <source>
        <dbReference type="ARBA" id="ARBA00022737"/>
    </source>
</evidence>
<dbReference type="FunFam" id="3.40.50.300:FF:000011">
    <property type="entry name" value="Putative ABC transporter ATP-binding component"/>
    <property type="match status" value="1"/>
</dbReference>
<dbReference type="PANTHER" id="PTHR19211">
    <property type="entry name" value="ATP-BINDING TRANSPORT PROTEIN-RELATED"/>
    <property type="match status" value="1"/>
</dbReference>
<dbReference type="AlphaFoldDB" id="A0A6C0LUM0"/>
<dbReference type="GO" id="GO:0005524">
    <property type="term" value="F:ATP binding"/>
    <property type="evidence" value="ECO:0007669"/>
    <property type="project" value="UniProtKB-KW"/>
</dbReference>
<keyword evidence="2" id="KW-0547">Nucleotide-binding</keyword>
<dbReference type="CDD" id="cd03221">
    <property type="entry name" value="ABCF_EF-3"/>
    <property type="match status" value="2"/>
</dbReference>
<protein>
    <recommendedName>
        <fullName evidence="4">ABC transporter domain-containing protein</fullName>
    </recommendedName>
</protein>
<organism evidence="5">
    <name type="scientific">viral metagenome</name>
    <dbReference type="NCBI Taxonomy" id="1070528"/>
    <lineage>
        <taxon>unclassified sequences</taxon>
        <taxon>metagenomes</taxon>
        <taxon>organismal metagenomes</taxon>
    </lineage>
</organism>
<dbReference type="InterPro" id="IPR050611">
    <property type="entry name" value="ABCF"/>
</dbReference>
<dbReference type="PROSITE" id="PS00211">
    <property type="entry name" value="ABC_TRANSPORTER_1"/>
    <property type="match status" value="1"/>
</dbReference>
<dbReference type="Gene3D" id="3.40.50.300">
    <property type="entry name" value="P-loop containing nucleotide triphosphate hydrolases"/>
    <property type="match status" value="2"/>
</dbReference>
<keyword evidence="3" id="KW-0067">ATP-binding</keyword>
<sequence>MPRQKKSNQKESKKEQECDYKNFTIENITIEFGKLKILDDTTLIIQYGEHYGLVGKNGIGKTSLLNAIYNRQINIPEKTDMIYVKQEEPESELSVIDIILSSNEELHKKKRRLDELQYIIDNGDMNDNIFEEYEKINHDIGNDFDRSKVDAQKILNGLGFDKNDQIKKISEFSGGWRMRISLAKALFMTPTLLILDEPNNHLDLHAIIWLTNYLKKYPKTILLVSHDRYLIDETCTVIMHINNKKINYSRGNYDQFEKNIKIEKEKYMKDWEVFEKKILAMKKAKKDQFSINEFIKKSAIMRPEKEYKVTIKFLESSIIKGSFIMMENISFNYDNKSKILRDLNLEINPGVRMSIVGKNGIGKSTLLKLICGEILPTKGEIIRSSVLRIGYYNQHFENSMPLDMTPFEYLMDLNKEIDLTTSHKYLSMFGLEPSNHSTKIGKLSGGQKARVKFASFGIIRPHILLLDEPSNHLDISTLSILIDGLNDYKGAIILITHNFDLITKLNSELWVISDGKFEKYKSNYDNYIHSIMYDD</sequence>
<evidence type="ECO:0000259" key="4">
    <source>
        <dbReference type="PROSITE" id="PS50893"/>
    </source>
</evidence>
<evidence type="ECO:0000256" key="3">
    <source>
        <dbReference type="ARBA" id="ARBA00022840"/>
    </source>
</evidence>
<reference evidence="5" key="1">
    <citation type="journal article" date="2020" name="Nature">
        <title>Giant virus diversity and host interactions through global metagenomics.</title>
        <authorList>
            <person name="Schulz F."/>
            <person name="Roux S."/>
            <person name="Paez-Espino D."/>
            <person name="Jungbluth S."/>
            <person name="Walsh D.A."/>
            <person name="Denef V.J."/>
            <person name="McMahon K.D."/>
            <person name="Konstantinidis K.T."/>
            <person name="Eloe-Fadrosh E.A."/>
            <person name="Kyrpides N.C."/>
            <person name="Woyke T."/>
        </authorList>
    </citation>
    <scope>NUCLEOTIDE SEQUENCE</scope>
    <source>
        <strain evidence="5">GVMAG-S-1014582-52</strain>
    </source>
</reference>
<feature type="domain" description="ABC transporter" evidence="4">
    <location>
        <begin position="324"/>
        <end position="533"/>
    </location>
</feature>
<accession>A0A6C0LUM0</accession>
<dbReference type="InterPro" id="IPR003439">
    <property type="entry name" value="ABC_transporter-like_ATP-bd"/>
</dbReference>
<proteinExistence type="predicted"/>
<dbReference type="Pfam" id="PF00005">
    <property type="entry name" value="ABC_tran"/>
    <property type="match status" value="2"/>
</dbReference>
<keyword evidence="1" id="KW-0677">Repeat</keyword>
<dbReference type="InterPro" id="IPR003593">
    <property type="entry name" value="AAA+_ATPase"/>
</dbReference>
<feature type="domain" description="ABC transporter" evidence="4">
    <location>
        <begin position="23"/>
        <end position="268"/>
    </location>
</feature>
<dbReference type="GO" id="GO:0016887">
    <property type="term" value="F:ATP hydrolysis activity"/>
    <property type="evidence" value="ECO:0007669"/>
    <property type="project" value="InterPro"/>
</dbReference>
<dbReference type="InterPro" id="IPR017871">
    <property type="entry name" value="ABC_transporter-like_CS"/>
</dbReference>
<dbReference type="SUPFAM" id="SSF52540">
    <property type="entry name" value="P-loop containing nucleoside triphosphate hydrolases"/>
    <property type="match status" value="2"/>
</dbReference>
<dbReference type="FunFam" id="3.40.50.300:FF:001092">
    <property type="entry name" value="ATP-binding cassette sub-family F member 2"/>
    <property type="match status" value="1"/>
</dbReference>
<dbReference type="PANTHER" id="PTHR19211:SF14">
    <property type="entry name" value="ATP-BINDING CASSETTE SUB-FAMILY F MEMBER 1"/>
    <property type="match status" value="1"/>
</dbReference>